<name>A0ABQ9HXT5_9NEOP</name>
<keyword evidence="2" id="KW-1185">Reference proteome</keyword>
<sequence>MTPLLDKNWPPSSNYLCSKSERILEKLFLARLSHFASFYNVSVDKNLLLILDNHSYHCTLDAYEFCKNLDKITLSLFNKASSVVATVETATSGFVATRIYSLNPNIFTEEDFIVEKMLQTCDYIPVCVNSAHSSENITEAGC</sequence>
<dbReference type="Proteomes" id="UP001159363">
    <property type="component" value="Chromosome 3"/>
</dbReference>
<dbReference type="EMBL" id="JARBHB010000003">
    <property type="protein sequence ID" value="KAJ8889188.1"/>
    <property type="molecule type" value="Genomic_DNA"/>
</dbReference>
<reference evidence="1 2" key="1">
    <citation type="submission" date="2023-02" db="EMBL/GenBank/DDBJ databases">
        <title>LHISI_Scaffold_Assembly.</title>
        <authorList>
            <person name="Stuart O.P."/>
            <person name="Cleave R."/>
            <person name="Magrath M.J.L."/>
            <person name="Mikheyev A.S."/>
        </authorList>
    </citation>
    <scope>NUCLEOTIDE SEQUENCE [LARGE SCALE GENOMIC DNA]</scope>
    <source>
        <strain evidence="1">Daus_M_001</strain>
        <tissue evidence="1">Leg muscle</tissue>
    </source>
</reference>
<comment type="caution">
    <text evidence="1">The sequence shown here is derived from an EMBL/GenBank/DDBJ whole genome shotgun (WGS) entry which is preliminary data.</text>
</comment>
<organism evidence="1 2">
    <name type="scientific">Dryococelus australis</name>
    <dbReference type="NCBI Taxonomy" id="614101"/>
    <lineage>
        <taxon>Eukaryota</taxon>
        <taxon>Metazoa</taxon>
        <taxon>Ecdysozoa</taxon>
        <taxon>Arthropoda</taxon>
        <taxon>Hexapoda</taxon>
        <taxon>Insecta</taxon>
        <taxon>Pterygota</taxon>
        <taxon>Neoptera</taxon>
        <taxon>Polyneoptera</taxon>
        <taxon>Phasmatodea</taxon>
        <taxon>Verophasmatodea</taxon>
        <taxon>Anareolatae</taxon>
        <taxon>Phasmatidae</taxon>
        <taxon>Eurycanthinae</taxon>
        <taxon>Dryococelus</taxon>
    </lineage>
</organism>
<gene>
    <name evidence="1" type="ORF">PR048_008683</name>
</gene>
<accession>A0ABQ9HXT5</accession>
<evidence type="ECO:0000313" key="2">
    <source>
        <dbReference type="Proteomes" id="UP001159363"/>
    </source>
</evidence>
<protein>
    <recommendedName>
        <fullName evidence="3">DDE-1 domain-containing protein</fullName>
    </recommendedName>
</protein>
<evidence type="ECO:0008006" key="3">
    <source>
        <dbReference type="Google" id="ProtNLM"/>
    </source>
</evidence>
<proteinExistence type="predicted"/>
<evidence type="ECO:0000313" key="1">
    <source>
        <dbReference type="EMBL" id="KAJ8889188.1"/>
    </source>
</evidence>